<dbReference type="Pfam" id="PF00005">
    <property type="entry name" value="ABC_tran"/>
    <property type="match status" value="1"/>
</dbReference>
<dbReference type="Gene3D" id="3.40.50.300">
    <property type="entry name" value="P-loop containing nucleotide triphosphate hydrolases"/>
    <property type="match status" value="1"/>
</dbReference>
<keyword evidence="5" id="KW-0472">Membrane</keyword>
<feature type="domain" description="ABC transporter" evidence="6">
    <location>
        <begin position="38"/>
        <end position="191"/>
    </location>
</feature>
<evidence type="ECO:0000256" key="5">
    <source>
        <dbReference type="ARBA" id="ARBA00023136"/>
    </source>
</evidence>
<dbReference type="Proteomes" id="UP000027120">
    <property type="component" value="Unassembled WGS sequence"/>
</dbReference>
<keyword evidence="2" id="KW-0813">Transport</keyword>
<dbReference type="InterPro" id="IPR027417">
    <property type="entry name" value="P-loop_NTPase"/>
</dbReference>
<dbReference type="STRING" id="2711.A0A067EZD4"/>
<dbReference type="CDD" id="cd03223">
    <property type="entry name" value="ABCD_peroxisomal_ALDP"/>
    <property type="match status" value="1"/>
</dbReference>
<dbReference type="InterPro" id="IPR050835">
    <property type="entry name" value="ABC_transporter_sub-D"/>
</dbReference>
<evidence type="ECO:0000256" key="1">
    <source>
        <dbReference type="ARBA" id="ARBA00008575"/>
    </source>
</evidence>
<dbReference type="SUPFAM" id="SSF52540">
    <property type="entry name" value="P-loop containing nucleoside triphosphate hydrolases"/>
    <property type="match status" value="1"/>
</dbReference>
<dbReference type="EMBL" id="KK784971">
    <property type="protein sequence ID" value="KDO56592.1"/>
    <property type="molecule type" value="Genomic_DNA"/>
</dbReference>
<comment type="similarity">
    <text evidence="1">Belongs to the ABC transporter superfamily. ABCD family. Peroxisomal fatty acyl CoA transporter (TC 3.A.1.203) subfamily.</text>
</comment>
<evidence type="ECO:0000256" key="2">
    <source>
        <dbReference type="ARBA" id="ARBA00022448"/>
    </source>
</evidence>
<evidence type="ECO:0000313" key="7">
    <source>
        <dbReference type="EMBL" id="KDO56592.1"/>
    </source>
</evidence>
<keyword evidence="4" id="KW-1133">Transmembrane helix</keyword>
<protein>
    <recommendedName>
        <fullName evidence="6">ABC transporter domain-containing protein</fullName>
    </recommendedName>
</protein>
<evidence type="ECO:0000313" key="8">
    <source>
        <dbReference type="Proteomes" id="UP000027120"/>
    </source>
</evidence>
<dbReference type="GO" id="GO:0005524">
    <property type="term" value="F:ATP binding"/>
    <property type="evidence" value="ECO:0007669"/>
    <property type="project" value="InterPro"/>
</dbReference>
<proteinExistence type="inferred from homology"/>
<feature type="non-terminal residue" evidence="7">
    <location>
        <position position="1"/>
    </location>
</feature>
<keyword evidence="3" id="KW-0812">Transmembrane</keyword>
<dbReference type="AlphaFoldDB" id="A0A067EZD4"/>
<accession>A0A067EZD4</accession>
<gene>
    <name evidence="7" type="ORF">CISIN_1g0006472mg</name>
</gene>
<name>A0A067EZD4_CITSI</name>
<evidence type="ECO:0000256" key="3">
    <source>
        <dbReference type="ARBA" id="ARBA00022692"/>
    </source>
</evidence>
<dbReference type="PANTHER" id="PTHR11384">
    <property type="entry name" value="ATP-BINDING CASSETTE, SUB-FAMILY D MEMBER"/>
    <property type="match status" value="1"/>
</dbReference>
<evidence type="ECO:0000259" key="6">
    <source>
        <dbReference type="Pfam" id="PF00005"/>
    </source>
</evidence>
<dbReference type="PANTHER" id="PTHR11384:SF56">
    <property type="entry name" value="ABC TRANSPORTER D FAMILY MEMBER 1"/>
    <property type="match status" value="1"/>
</dbReference>
<sequence length="295" mass="33289">DDEISGSSQHKWNSTDYQDSISFSKLDIITPSQKLLARQLTFEIVPGKSLLVTGPNGSGKSSVFRVLRGLWPVVSGSLTKPSQHIDEEAGSGCGIFYVPQRPYTCLGTLRDQIIYPLSREEAELRALKLHGKGEKLVDTTNILDSYLKTILEGVRLSYLLEREEVGWDANLNWEDILSLGEQQRLGMVSHLVLIQLCSINKISELDWLIYCCLTLFFPPFSYKARLFFHKPKFGILDECTNATSVDVEEQLYRLAKDMGITFVTSSQRPALIPFHSLELRLIDGEGNWELRTISS</sequence>
<dbReference type="InterPro" id="IPR003439">
    <property type="entry name" value="ABC_transporter-like_ATP-bd"/>
</dbReference>
<evidence type="ECO:0000256" key="4">
    <source>
        <dbReference type="ARBA" id="ARBA00022989"/>
    </source>
</evidence>
<dbReference type="GO" id="GO:0016887">
    <property type="term" value="F:ATP hydrolysis activity"/>
    <property type="evidence" value="ECO:0007669"/>
    <property type="project" value="InterPro"/>
</dbReference>
<keyword evidence="8" id="KW-1185">Reference proteome</keyword>
<organism evidence="7 8">
    <name type="scientific">Citrus sinensis</name>
    <name type="common">Sweet orange</name>
    <name type="synonym">Citrus aurantium var. sinensis</name>
    <dbReference type="NCBI Taxonomy" id="2711"/>
    <lineage>
        <taxon>Eukaryota</taxon>
        <taxon>Viridiplantae</taxon>
        <taxon>Streptophyta</taxon>
        <taxon>Embryophyta</taxon>
        <taxon>Tracheophyta</taxon>
        <taxon>Spermatophyta</taxon>
        <taxon>Magnoliopsida</taxon>
        <taxon>eudicotyledons</taxon>
        <taxon>Gunneridae</taxon>
        <taxon>Pentapetalae</taxon>
        <taxon>rosids</taxon>
        <taxon>malvids</taxon>
        <taxon>Sapindales</taxon>
        <taxon>Rutaceae</taxon>
        <taxon>Aurantioideae</taxon>
        <taxon>Citrus</taxon>
    </lineage>
</organism>
<reference evidence="7 8" key="1">
    <citation type="submission" date="2014-04" db="EMBL/GenBank/DDBJ databases">
        <authorList>
            <consortium name="International Citrus Genome Consortium"/>
            <person name="Gmitter F."/>
            <person name="Chen C."/>
            <person name="Farmerie W."/>
            <person name="Harkins T."/>
            <person name="Desany B."/>
            <person name="Mohiuddin M."/>
            <person name="Kodira C."/>
            <person name="Borodovsky M."/>
            <person name="Lomsadze A."/>
            <person name="Burns P."/>
            <person name="Jenkins J."/>
            <person name="Prochnik S."/>
            <person name="Shu S."/>
            <person name="Chapman J."/>
            <person name="Pitluck S."/>
            <person name="Schmutz J."/>
            <person name="Rokhsar D."/>
        </authorList>
    </citation>
    <scope>NUCLEOTIDE SEQUENCE</scope>
</reference>